<keyword evidence="1" id="KW-0004">4Fe-4S</keyword>
<dbReference type="RefSeq" id="WP_072697331.1">
    <property type="nucleotide sequence ID" value="NZ_FRDI01000007.1"/>
</dbReference>
<dbReference type="Proteomes" id="UP000186469">
    <property type="component" value="Unassembled WGS sequence"/>
</dbReference>
<dbReference type="InterPro" id="IPR052539">
    <property type="entry name" value="MGD_biosynthesis_adapter"/>
</dbReference>
<dbReference type="Pfam" id="PF04060">
    <property type="entry name" value="FeS"/>
    <property type="match status" value="1"/>
</dbReference>
<evidence type="ECO:0000256" key="3">
    <source>
        <dbReference type="ARBA" id="ARBA00023004"/>
    </source>
</evidence>
<dbReference type="PANTHER" id="PTHR40072">
    <property type="entry name" value="MOLYBDOPTERIN-GUANINE DINUCLEOTIDE BIOSYNTHESIS ADAPTER PROTEIN-RELATED"/>
    <property type="match status" value="1"/>
</dbReference>
<dbReference type="InterPro" id="IPR007202">
    <property type="entry name" value="4Fe-4S_dom"/>
</dbReference>
<evidence type="ECO:0000313" key="6">
    <source>
        <dbReference type="EMBL" id="SHN66439.1"/>
    </source>
</evidence>
<dbReference type="PANTHER" id="PTHR40072:SF1">
    <property type="entry name" value="MOLYBDOPTERIN-GUANINE DINUCLEOTIDE BIOSYNTHESIS ADAPTER PROTEIN"/>
    <property type="match status" value="1"/>
</dbReference>
<dbReference type="Gene3D" id="1.10.15.40">
    <property type="entry name" value="Electron transport complex subunit B, putative Fe-S cluster"/>
    <property type="match status" value="1"/>
</dbReference>
<keyword evidence="2" id="KW-0479">Metal-binding</keyword>
<evidence type="ECO:0000259" key="5">
    <source>
        <dbReference type="PROSITE" id="PS51656"/>
    </source>
</evidence>
<dbReference type="PROSITE" id="PS51656">
    <property type="entry name" value="4FE4S"/>
    <property type="match status" value="1"/>
</dbReference>
<keyword evidence="7" id="KW-1185">Reference proteome</keyword>
<reference evidence="6 7" key="1">
    <citation type="submission" date="2016-12" db="EMBL/GenBank/DDBJ databases">
        <authorList>
            <person name="Song W.-J."/>
            <person name="Kurnit D.M."/>
        </authorList>
    </citation>
    <scope>NUCLEOTIDE SEQUENCE [LARGE SCALE GENOMIC DNA]</scope>
    <source>
        <strain evidence="6 7">DSM 11393</strain>
    </source>
</reference>
<dbReference type="GO" id="GO:0006777">
    <property type="term" value="P:Mo-molybdopterin cofactor biosynthetic process"/>
    <property type="evidence" value="ECO:0007669"/>
    <property type="project" value="InterPro"/>
</dbReference>
<dbReference type="Gene3D" id="3.40.50.300">
    <property type="entry name" value="P-loop containing nucleotide triphosphate hydrolases"/>
    <property type="match status" value="1"/>
</dbReference>
<keyword evidence="3" id="KW-0408">Iron</keyword>
<keyword evidence="4" id="KW-0411">Iron-sulfur</keyword>
<sequence length="259" mass="28415">MKAIAIVGYKNSGKTTTTLKLAEALEKKGLKVAIAKHTHHNFDKENTDTARFQASGRDVIGIGADESAIFYGEFLPLLKLIPFIKADILLVEGNKNATWLPRIVCLREAEEINELSGAKTDESTNSTRQTIATLRKKPLLNCFEKVAHFELTPQSEAKDFEQLADLVWEKSFILPGLNCGACGFESCATFASQIVKGVKTTKDCPSLNTESVEIYANDQKIALNPFMARLVGGMLKAVAVELKGYDPNADLVIRLNKPL</sequence>
<evidence type="ECO:0000256" key="1">
    <source>
        <dbReference type="ARBA" id="ARBA00022485"/>
    </source>
</evidence>
<dbReference type="GO" id="GO:0005525">
    <property type="term" value="F:GTP binding"/>
    <property type="evidence" value="ECO:0007669"/>
    <property type="project" value="InterPro"/>
</dbReference>
<dbReference type="EMBL" id="FRDI01000007">
    <property type="protein sequence ID" value="SHN66439.1"/>
    <property type="molecule type" value="Genomic_DNA"/>
</dbReference>
<dbReference type="InterPro" id="IPR027417">
    <property type="entry name" value="P-loop_NTPase"/>
</dbReference>
<dbReference type="Pfam" id="PF03205">
    <property type="entry name" value="MobB"/>
    <property type="match status" value="1"/>
</dbReference>
<dbReference type="GO" id="GO:0046872">
    <property type="term" value="F:metal ion binding"/>
    <property type="evidence" value="ECO:0007669"/>
    <property type="project" value="UniProtKB-KW"/>
</dbReference>
<gene>
    <name evidence="6" type="ORF">SAMN02745728_01643</name>
</gene>
<dbReference type="GO" id="GO:0051539">
    <property type="term" value="F:4 iron, 4 sulfur cluster binding"/>
    <property type="evidence" value="ECO:0007669"/>
    <property type="project" value="UniProtKB-KW"/>
</dbReference>
<dbReference type="InterPro" id="IPR004435">
    <property type="entry name" value="MobB_dom"/>
</dbReference>
<protein>
    <submittedName>
        <fullName evidence="6">Molybdopterin-guanine dinucleotide biosynthesis protein B</fullName>
    </submittedName>
</protein>
<organism evidence="6 7">
    <name type="scientific">Desulfovibrio litoralis DSM 11393</name>
    <dbReference type="NCBI Taxonomy" id="1121455"/>
    <lineage>
        <taxon>Bacteria</taxon>
        <taxon>Pseudomonadati</taxon>
        <taxon>Thermodesulfobacteriota</taxon>
        <taxon>Desulfovibrionia</taxon>
        <taxon>Desulfovibrionales</taxon>
        <taxon>Desulfovibrionaceae</taxon>
        <taxon>Desulfovibrio</taxon>
    </lineage>
</organism>
<dbReference type="SUPFAM" id="SSF52540">
    <property type="entry name" value="P-loop containing nucleoside triphosphate hydrolases"/>
    <property type="match status" value="1"/>
</dbReference>
<accession>A0A1M7T6U8</accession>
<dbReference type="STRING" id="1121455.SAMN02745728_01643"/>
<dbReference type="AlphaFoldDB" id="A0A1M7T6U8"/>
<feature type="domain" description="4Fe-4S" evidence="5">
    <location>
        <begin position="162"/>
        <end position="221"/>
    </location>
</feature>
<dbReference type="OrthoDB" id="9789936at2"/>
<evidence type="ECO:0000256" key="2">
    <source>
        <dbReference type="ARBA" id="ARBA00022723"/>
    </source>
</evidence>
<dbReference type="NCBIfam" id="TIGR00176">
    <property type="entry name" value="mobB"/>
    <property type="match status" value="1"/>
</dbReference>
<evidence type="ECO:0000256" key="4">
    <source>
        <dbReference type="ARBA" id="ARBA00023014"/>
    </source>
</evidence>
<name>A0A1M7T6U8_9BACT</name>
<evidence type="ECO:0000313" key="7">
    <source>
        <dbReference type="Proteomes" id="UP000186469"/>
    </source>
</evidence>
<proteinExistence type="predicted"/>